<dbReference type="PANTHER" id="PTHR34849">
    <property type="entry name" value="SSL5025 PROTEIN"/>
    <property type="match status" value="1"/>
</dbReference>
<dbReference type="Pfam" id="PF13411">
    <property type="entry name" value="MerR_1"/>
    <property type="match status" value="1"/>
</dbReference>
<proteinExistence type="predicted"/>
<dbReference type="PANTHER" id="PTHR34849:SF3">
    <property type="entry name" value="SSR2962 PROTEIN"/>
    <property type="match status" value="1"/>
</dbReference>
<dbReference type="EMBL" id="JACHOT010000001">
    <property type="protein sequence ID" value="MBB4649605.1"/>
    <property type="molecule type" value="Genomic_DNA"/>
</dbReference>
<gene>
    <name evidence="2" type="ORF">GGQ99_001327</name>
</gene>
<accession>A0ABR6L0M2</accession>
<dbReference type="PROSITE" id="PS50937">
    <property type="entry name" value="HTH_MERR_2"/>
    <property type="match status" value="1"/>
</dbReference>
<evidence type="ECO:0000313" key="3">
    <source>
        <dbReference type="Proteomes" id="UP000539538"/>
    </source>
</evidence>
<evidence type="ECO:0000313" key="2">
    <source>
        <dbReference type="EMBL" id="MBB4649605.1"/>
    </source>
</evidence>
<keyword evidence="3" id="KW-1185">Reference proteome</keyword>
<dbReference type="Gene3D" id="1.10.10.10">
    <property type="entry name" value="Winged helix-like DNA-binding domain superfamily/Winged helix DNA-binding domain"/>
    <property type="match status" value="1"/>
</dbReference>
<dbReference type="SMART" id="SM00422">
    <property type="entry name" value="HTH_MERR"/>
    <property type="match status" value="1"/>
</dbReference>
<dbReference type="Gene3D" id="1.10.1660.10">
    <property type="match status" value="1"/>
</dbReference>
<feature type="domain" description="HTH merR-type" evidence="1">
    <location>
        <begin position="34"/>
        <end position="107"/>
    </location>
</feature>
<dbReference type="SUPFAM" id="SSF46689">
    <property type="entry name" value="Homeodomain-like"/>
    <property type="match status" value="1"/>
</dbReference>
<dbReference type="RefSeq" id="WP_246389431.1">
    <property type="nucleotide sequence ID" value="NZ_BAAAVZ010000003.1"/>
</dbReference>
<dbReference type="InterPro" id="IPR000551">
    <property type="entry name" value="MerR-type_HTH_dom"/>
</dbReference>
<dbReference type="InterPro" id="IPR007367">
    <property type="entry name" value="DUF433"/>
</dbReference>
<reference evidence="2 3" key="1">
    <citation type="submission" date="2020-08" db="EMBL/GenBank/DDBJ databases">
        <title>Genomic Encyclopedia of Type Strains, Phase IV (KMG-IV): sequencing the most valuable type-strain genomes for metagenomic binning, comparative biology and taxonomic classification.</title>
        <authorList>
            <person name="Goeker M."/>
        </authorList>
    </citation>
    <scope>NUCLEOTIDE SEQUENCE [LARGE SCALE GENOMIC DNA]</scope>
    <source>
        <strain evidence="2 3">DSM 7050</strain>
    </source>
</reference>
<comment type="caution">
    <text evidence="2">The sequence shown here is derived from an EMBL/GenBank/DDBJ whole genome shotgun (WGS) entry which is preliminary data.</text>
</comment>
<organism evidence="2 3">
    <name type="scientific">Aminobacter niigataensis</name>
    <dbReference type="NCBI Taxonomy" id="83265"/>
    <lineage>
        <taxon>Bacteria</taxon>
        <taxon>Pseudomonadati</taxon>
        <taxon>Pseudomonadota</taxon>
        <taxon>Alphaproteobacteria</taxon>
        <taxon>Hyphomicrobiales</taxon>
        <taxon>Phyllobacteriaceae</taxon>
        <taxon>Aminobacter</taxon>
    </lineage>
</organism>
<dbReference type="InterPro" id="IPR036388">
    <property type="entry name" value="WH-like_DNA-bd_sf"/>
</dbReference>
<protein>
    <submittedName>
        <fullName evidence="2">Uncharacterized protein (DUF433 family)</fullName>
    </submittedName>
</protein>
<dbReference type="InterPro" id="IPR009057">
    <property type="entry name" value="Homeodomain-like_sf"/>
</dbReference>
<name>A0ABR6L0M2_9HYPH</name>
<evidence type="ECO:0000259" key="1">
    <source>
        <dbReference type="PROSITE" id="PS50937"/>
    </source>
</evidence>
<sequence length="237" mass="26753">MSARRNNLLGNGIFTASRRYNSQMTEARENIIALFTVDQASRLTGVSRRQLASWDREGFFSPSVVDGLGGAYTRLYSFRDLLSLKVLNQLRNDTRVSMDHLREVKGDLSHLGEDMWVRSTLYLLGKHVVIQRDDETRHEAGSGQEVLQIPLKIIVGGMRERIREMNKRGGDEIGHIERHRGIVGNKPVIAGTRIPVSAIKEFAEAGYSVQQIMKEYPSLEREDVEAAIAFEDKRNAA</sequence>
<dbReference type="Proteomes" id="UP000539538">
    <property type="component" value="Unassembled WGS sequence"/>
</dbReference>
<dbReference type="InterPro" id="IPR009061">
    <property type="entry name" value="DNA-bd_dom_put_sf"/>
</dbReference>
<dbReference type="Pfam" id="PF04255">
    <property type="entry name" value="DUF433"/>
    <property type="match status" value="1"/>
</dbReference>
<dbReference type="SUPFAM" id="SSF46955">
    <property type="entry name" value="Putative DNA-binding domain"/>
    <property type="match status" value="1"/>
</dbReference>